<protein>
    <submittedName>
        <fullName evidence="2">Peptidase M15A</fullName>
    </submittedName>
</protein>
<gene>
    <name evidence="2" type="ORF">MBAV_001704</name>
</gene>
<name>A0A0F3GVV3_9BACT</name>
<accession>A0A0F3GVV3</accession>
<dbReference type="Gene3D" id="3.30.1380.10">
    <property type="match status" value="1"/>
</dbReference>
<dbReference type="InterPro" id="IPR013230">
    <property type="entry name" value="Peptidase_M15A_C"/>
</dbReference>
<keyword evidence="3" id="KW-1185">Reference proteome</keyword>
<organism evidence="2 3">
    <name type="scientific">Candidatus Magnetobacterium bavaricum</name>
    <dbReference type="NCBI Taxonomy" id="29290"/>
    <lineage>
        <taxon>Bacteria</taxon>
        <taxon>Pseudomonadati</taxon>
        <taxon>Nitrospirota</taxon>
        <taxon>Thermodesulfovibrionia</taxon>
        <taxon>Thermodesulfovibrionales</taxon>
        <taxon>Candidatus Magnetobacteriaceae</taxon>
        <taxon>Candidatus Magnetobacterium</taxon>
    </lineage>
</organism>
<dbReference type="AlphaFoldDB" id="A0A0F3GVV3"/>
<dbReference type="Pfam" id="PF08291">
    <property type="entry name" value="Peptidase_M15_3"/>
    <property type="match status" value="1"/>
</dbReference>
<evidence type="ECO:0000313" key="2">
    <source>
        <dbReference type="EMBL" id="KJU86109.1"/>
    </source>
</evidence>
<sequence length="129" mass="14598">METMCKSEKAVKYNISNIPPDDIIENLKALALNIYEPVYSKYGDLVVVTSGYRSPELNKKVGGSARSQHMLGEAIDFEIIGVSNYDFAEWIKSNLTFDQLILEKHITVDPNSGWVHCSYTRGNNRRLVL</sequence>
<dbReference type="SUPFAM" id="SSF55166">
    <property type="entry name" value="Hedgehog/DD-peptidase"/>
    <property type="match status" value="1"/>
</dbReference>
<dbReference type="InterPro" id="IPR009045">
    <property type="entry name" value="Zn_M74/Hedgehog-like"/>
</dbReference>
<feature type="domain" description="Peptidase M15A C-terminal" evidence="1">
    <location>
        <begin position="20"/>
        <end position="104"/>
    </location>
</feature>
<evidence type="ECO:0000259" key="1">
    <source>
        <dbReference type="Pfam" id="PF08291"/>
    </source>
</evidence>
<proteinExistence type="predicted"/>
<comment type="caution">
    <text evidence="2">The sequence shown here is derived from an EMBL/GenBank/DDBJ whole genome shotgun (WGS) entry which is preliminary data.</text>
</comment>
<dbReference type="EMBL" id="LACI01000737">
    <property type="protein sequence ID" value="KJU86109.1"/>
    <property type="molecule type" value="Genomic_DNA"/>
</dbReference>
<dbReference type="Proteomes" id="UP000033423">
    <property type="component" value="Unassembled WGS sequence"/>
</dbReference>
<evidence type="ECO:0000313" key="3">
    <source>
        <dbReference type="Proteomes" id="UP000033423"/>
    </source>
</evidence>
<reference evidence="2 3" key="1">
    <citation type="submission" date="2015-02" db="EMBL/GenBank/DDBJ databases">
        <title>Single-cell genomics of uncultivated deep-branching MTB reveals a conserved set of magnetosome genes.</title>
        <authorList>
            <person name="Kolinko S."/>
            <person name="Richter M."/>
            <person name="Glockner F.O."/>
            <person name="Brachmann A."/>
            <person name="Schuler D."/>
        </authorList>
    </citation>
    <scope>NUCLEOTIDE SEQUENCE [LARGE SCALE GENOMIC DNA]</scope>
    <source>
        <strain evidence="2">TM-1</strain>
    </source>
</reference>